<dbReference type="AlphaFoldDB" id="A0A177FET3"/>
<dbReference type="GeneID" id="34598620"/>
<proteinExistence type="predicted"/>
<evidence type="ECO:0000313" key="3">
    <source>
        <dbReference type="Proteomes" id="UP000077002"/>
    </source>
</evidence>
<evidence type="ECO:0000256" key="1">
    <source>
        <dbReference type="SAM" id="SignalP"/>
    </source>
</evidence>
<evidence type="ECO:0000313" key="2">
    <source>
        <dbReference type="EMBL" id="OAG42281.1"/>
    </source>
</evidence>
<organism evidence="2 3">
    <name type="scientific">Fonsecaea monophora</name>
    <dbReference type="NCBI Taxonomy" id="254056"/>
    <lineage>
        <taxon>Eukaryota</taxon>
        <taxon>Fungi</taxon>
        <taxon>Dikarya</taxon>
        <taxon>Ascomycota</taxon>
        <taxon>Pezizomycotina</taxon>
        <taxon>Eurotiomycetes</taxon>
        <taxon>Chaetothyriomycetidae</taxon>
        <taxon>Chaetothyriales</taxon>
        <taxon>Herpotrichiellaceae</taxon>
        <taxon>Fonsecaea</taxon>
    </lineage>
</organism>
<dbReference type="EMBL" id="LVKK01000017">
    <property type="protein sequence ID" value="OAG42281.1"/>
    <property type="molecule type" value="Genomic_DNA"/>
</dbReference>
<protein>
    <submittedName>
        <fullName evidence="2">Uncharacterized protein</fullName>
    </submittedName>
</protein>
<comment type="caution">
    <text evidence="2">The sequence shown here is derived from an EMBL/GenBank/DDBJ whole genome shotgun (WGS) entry which is preliminary data.</text>
</comment>
<feature type="chain" id="PRO_5008061087" evidence="1">
    <location>
        <begin position="29"/>
        <end position="159"/>
    </location>
</feature>
<accession>A0A177FET3</accession>
<keyword evidence="1" id="KW-0732">Signal</keyword>
<dbReference type="RefSeq" id="XP_022514233.1">
    <property type="nucleotide sequence ID" value="XM_022653423.1"/>
</dbReference>
<sequence>MARFEFLNPSGLLTHLFGLFGLFGLLDGSSRGPAEKGFGEVNMQVGDSECNSLIRESVNMACDRVLRYSLKIGITPTSLNAEGVAAISSSLDADQGAIVVPEGGIVESTLGSRYVRIDNRTADFSANGTFLTESSYVLLSSGGPGADIGRVSGGPLVGP</sequence>
<name>A0A177FET3_9EURO</name>
<dbReference type="Proteomes" id="UP000077002">
    <property type="component" value="Unassembled WGS sequence"/>
</dbReference>
<keyword evidence="3" id="KW-1185">Reference proteome</keyword>
<feature type="signal peptide" evidence="1">
    <location>
        <begin position="1"/>
        <end position="28"/>
    </location>
</feature>
<reference evidence="2 3" key="1">
    <citation type="submission" date="2016-03" db="EMBL/GenBank/DDBJ databases">
        <title>Draft genome sequence of the Fonsecaea monophora CBS 269.37.</title>
        <authorList>
            <person name="Bombassaro A."/>
            <person name="Vinicius W.A."/>
            <person name="De Hoog S."/>
            <person name="Sun J."/>
            <person name="Souza E.M."/>
            <person name="Raittz R.T."/>
            <person name="Costa F."/>
            <person name="Leao A.C."/>
            <person name="Tadra-Sfeir M.Z."/>
            <person name="Baura V."/>
            <person name="Balsanelli E."/>
            <person name="Pedrosa F.O."/>
            <person name="Moreno L.F."/>
            <person name="Steffens M.B."/>
            <person name="Xi L."/>
            <person name="Bocca A.L."/>
            <person name="Felipe M.S."/>
            <person name="Teixeira M."/>
            <person name="Telles Filho F.Q."/>
            <person name="Azevedo C.M."/>
            <person name="Gomes R."/>
            <person name="Vicente V.A."/>
        </authorList>
    </citation>
    <scope>NUCLEOTIDE SEQUENCE [LARGE SCALE GENOMIC DNA]</scope>
    <source>
        <strain evidence="2 3">CBS 269.37</strain>
    </source>
</reference>
<gene>
    <name evidence="2" type="ORF">AYO21_03449</name>
</gene>
<dbReference type="OrthoDB" id="10321268at2759"/>